<gene>
    <name evidence="1" type="ORF">J2792_002435</name>
</gene>
<dbReference type="EMBL" id="JAVDRD010000005">
    <property type="protein sequence ID" value="MDR6511563.1"/>
    <property type="molecule type" value="Genomic_DNA"/>
</dbReference>
<name>A0ABU1MMI6_9SPHN</name>
<proteinExistence type="predicted"/>
<sequence length="101" mass="10892">MHVARGAGASRGCRFLPAHGPVGSWGIHRAPICPRGRELAVKRAGPARVDGAMACPPCMLFDSLALRRPGWRLPVASFRCAAREGRRGSTRHRRLPTGTGR</sequence>
<reference evidence="1 2" key="1">
    <citation type="submission" date="2023-07" db="EMBL/GenBank/DDBJ databases">
        <title>Sorghum-associated microbial communities from plants grown in Nebraska, USA.</title>
        <authorList>
            <person name="Schachtman D."/>
        </authorList>
    </citation>
    <scope>NUCLEOTIDE SEQUENCE [LARGE SCALE GENOMIC DNA]</scope>
    <source>
        <strain evidence="1 2">DS1027</strain>
    </source>
</reference>
<evidence type="ECO:0000313" key="1">
    <source>
        <dbReference type="EMBL" id="MDR6511563.1"/>
    </source>
</evidence>
<protein>
    <submittedName>
        <fullName evidence="1">Uncharacterized protein</fullName>
    </submittedName>
</protein>
<organism evidence="1 2">
    <name type="scientific">Novosphingobium capsulatum</name>
    <dbReference type="NCBI Taxonomy" id="13688"/>
    <lineage>
        <taxon>Bacteria</taxon>
        <taxon>Pseudomonadati</taxon>
        <taxon>Pseudomonadota</taxon>
        <taxon>Alphaproteobacteria</taxon>
        <taxon>Sphingomonadales</taxon>
        <taxon>Sphingomonadaceae</taxon>
        <taxon>Novosphingobium</taxon>
    </lineage>
</organism>
<accession>A0ABU1MMI6</accession>
<dbReference type="Proteomes" id="UP001184150">
    <property type="component" value="Unassembled WGS sequence"/>
</dbReference>
<evidence type="ECO:0000313" key="2">
    <source>
        <dbReference type="Proteomes" id="UP001184150"/>
    </source>
</evidence>
<keyword evidence="2" id="KW-1185">Reference proteome</keyword>
<comment type="caution">
    <text evidence="1">The sequence shown here is derived from an EMBL/GenBank/DDBJ whole genome shotgun (WGS) entry which is preliminary data.</text>
</comment>